<keyword evidence="5" id="KW-0813">Transport</keyword>
<name>A0ABX1Y3X4_9BACL</name>
<evidence type="ECO:0000256" key="2">
    <source>
        <dbReference type="ARBA" id="ARBA00004651"/>
    </source>
</evidence>
<dbReference type="Proteomes" id="UP000616779">
    <property type="component" value="Unassembled WGS sequence"/>
</dbReference>
<evidence type="ECO:0000256" key="3">
    <source>
        <dbReference type="ARBA" id="ARBA00010199"/>
    </source>
</evidence>
<evidence type="ECO:0000256" key="9">
    <source>
        <dbReference type="ARBA" id="ARBA00022989"/>
    </source>
</evidence>
<dbReference type="Pfam" id="PF01554">
    <property type="entry name" value="MatE"/>
    <property type="match status" value="2"/>
</dbReference>
<comment type="function">
    <text evidence="1">Multidrug efflux pump.</text>
</comment>
<reference evidence="14 15" key="1">
    <citation type="submission" date="2019-10" db="EMBL/GenBank/DDBJ databases">
        <title>Description of Paenibacillus terrestris sp. nov.</title>
        <authorList>
            <person name="Carlier A."/>
            <person name="Qi S."/>
        </authorList>
    </citation>
    <scope>NUCLEOTIDE SEQUENCE [LARGE SCALE GENOMIC DNA]</scope>
    <source>
        <strain evidence="14 15">LMG 31458</strain>
    </source>
</reference>
<dbReference type="InterPro" id="IPR048279">
    <property type="entry name" value="MdtK-like"/>
</dbReference>
<feature type="transmembrane region" description="Helical" evidence="13">
    <location>
        <begin position="362"/>
        <end position="385"/>
    </location>
</feature>
<feature type="transmembrane region" description="Helical" evidence="13">
    <location>
        <begin position="72"/>
        <end position="90"/>
    </location>
</feature>
<feature type="transmembrane region" description="Helical" evidence="13">
    <location>
        <begin position="397"/>
        <end position="415"/>
    </location>
</feature>
<organism evidence="14 15">
    <name type="scientific">Paenibacillus phytorum</name>
    <dbReference type="NCBI Taxonomy" id="2654977"/>
    <lineage>
        <taxon>Bacteria</taxon>
        <taxon>Bacillati</taxon>
        <taxon>Bacillota</taxon>
        <taxon>Bacilli</taxon>
        <taxon>Bacillales</taxon>
        <taxon>Paenibacillaceae</taxon>
        <taxon>Paenibacillus</taxon>
    </lineage>
</organism>
<dbReference type="PANTHER" id="PTHR43298">
    <property type="entry name" value="MULTIDRUG RESISTANCE PROTEIN NORM-RELATED"/>
    <property type="match status" value="1"/>
</dbReference>
<evidence type="ECO:0000256" key="6">
    <source>
        <dbReference type="ARBA" id="ARBA00022449"/>
    </source>
</evidence>
<feature type="transmembrane region" description="Helical" evidence="13">
    <location>
        <begin position="427"/>
        <end position="450"/>
    </location>
</feature>
<dbReference type="CDD" id="cd13137">
    <property type="entry name" value="MATE_NorM_like"/>
    <property type="match status" value="1"/>
</dbReference>
<feature type="transmembrane region" description="Helical" evidence="13">
    <location>
        <begin position="96"/>
        <end position="115"/>
    </location>
</feature>
<keyword evidence="15" id="KW-1185">Reference proteome</keyword>
<dbReference type="PIRSF" id="PIRSF006603">
    <property type="entry name" value="DinF"/>
    <property type="match status" value="1"/>
</dbReference>
<feature type="transmembrane region" description="Helical" evidence="13">
    <location>
        <begin position="205"/>
        <end position="225"/>
    </location>
</feature>
<keyword evidence="9 13" id="KW-1133">Transmembrane helix</keyword>
<evidence type="ECO:0000256" key="13">
    <source>
        <dbReference type="SAM" id="Phobius"/>
    </source>
</evidence>
<keyword evidence="7" id="KW-1003">Cell membrane</keyword>
<keyword evidence="10" id="KW-0406">Ion transport</keyword>
<sequence>MPRYCSIKCCKIRKLICQDGTSDGGPAMSAGLELYSESASIDPHDDKAVRRMIFKLAGPSLTEMLLMNMTQMVMMILVGHLGAIAVAAVGLTSQPYLLLTVLFAALNTGTTVIVARSTGAGKMGDANLAAGQSLLLGTVLSVLIVALGVTFAESMLHLMGASAEVVQYGLPYAKLMFFSIGFSSISSALSAILRGAGDTRTPMKINVMSGCVNVILGFVLIYSHLDFPQMGITGAAIATLVVQTGSMICFIAVMFSGRFAVRIGWSDISRLDKAMISRMLKIGIPSSLEQLIMRLGIMTFVKICAGLGTVAVAASQIVTSIIGISFMPGAAFAIAASTLVGQTLGVSKPDLAERYVWQVRKYGMFVAGFMGALFILLAPLILMLYTNDETIIREGAWALRIVGFIQVSQISQFVLGGALRGAGDTRYPLYSTFIGVWGIRVVLSYLFVYVFHWGMIGLWSAVACDQFLRSNLIYFRFKRGAWKHLKI</sequence>
<protein>
    <recommendedName>
        <fullName evidence="4">Probable multidrug resistance protein NorM</fullName>
    </recommendedName>
    <alternativeName>
        <fullName evidence="12">Multidrug-efflux transporter</fullName>
    </alternativeName>
</protein>
<evidence type="ECO:0000256" key="11">
    <source>
        <dbReference type="ARBA" id="ARBA00023136"/>
    </source>
</evidence>
<accession>A0ABX1Y3X4</accession>
<feature type="transmembrane region" description="Helical" evidence="13">
    <location>
        <begin position="172"/>
        <end position="193"/>
    </location>
</feature>
<comment type="caution">
    <text evidence="14">The sequence shown here is derived from an EMBL/GenBank/DDBJ whole genome shotgun (WGS) entry which is preliminary data.</text>
</comment>
<keyword evidence="6" id="KW-0050">Antiport</keyword>
<dbReference type="PANTHER" id="PTHR43298:SF2">
    <property type="entry name" value="FMN_FAD EXPORTER YEEO-RELATED"/>
    <property type="match status" value="1"/>
</dbReference>
<feature type="transmembrane region" description="Helical" evidence="13">
    <location>
        <begin position="127"/>
        <end position="152"/>
    </location>
</feature>
<dbReference type="InterPro" id="IPR050222">
    <property type="entry name" value="MATE_MdtK"/>
</dbReference>
<evidence type="ECO:0000256" key="7">
    <source>
        <dbReference type="ARBA" id="ARBA00022475"/>
    </source>
</evidence>
<proteinExistence type="inferred from homology"/>
<dbReference type="NCBIfam" id="TIGR00797">
    <property type="entry name" value="matE"/>
    <property type="match status" value="1"/>
</dbReference>
<evidence type="ECO:0000256" key="1">
    <source>
        <dbReference type="ARBA" id="ARBA00003408"/>
    </source>
</evidence>
<evidence type="ECO:0000313" key="14">
    <source>
        <dbReference type="EMBL" id="NOU74931.1"/>
    </source>
</evidence>
<keyword evidence="11 13" id="KW-0472">Membrane</keyword>
<comment type="subcellular location">
    <subcellularLocation>
        <location evidence="2">Cell membrane</location>
        <topology evidence="2">Multi-pass membrane protein</topology>
    </subcellularLocation>
</comment>
<feature type="transmembrane region" description="Helical" evidence="13">
    <location>
        <begin position="291"/>
        <end position="314"/>
    </location>
</feature>
<evidence type="ECO:0000256" key="5">
    <source>
        <dbReference type="ARBA" id="ARBA00022448"/>
    </source>
</evidence>
<comment type="similarity">
    <text evidence="3">Belongs to the multi antimicrobial extrusion (MATE) (TC 2.A.66.1) family.</text>
</comment>
<keyword evidence="8 13" id="KW-0812">Transmembrane</keyword>
<gene>
    <name evidence="14" type="ORF">GC098_26680</name>
</gene>
<evidence type="ECO:0000256" key="10">
    <source>
        <dbReference type="ARBA" id="ARBA00023065"/>
    </source>
</evidence>
<evidence type="ECO:0000256" key="8">
    <source>
        <dbReference type="ARBA" id="ARBA00022692"/>
    </source>
</evidence>
<evidence type="ECO:0000256" key="4">
    <source>
        <dbReference type="ARBA" id="ARBA00020268"/>
    </source>
</evidence>
<feature type="transmembrane region" description="Helical" evidence="13">
    <location>
        <begin position="231"/>
        <end position="255"/>
    </location>
</feature>
<evidence type="ECO:0000313" key="15">
    <source>
        <dbReference type="Proteomes" id="UP000616779"/>
    </source>
</evidence>
<dbReference type="EMBL" id="WHOA01000190">
    <property type="protein sequence ID" value="NOU74931.1"/>
    <property type="molecule type" value="Genomic_DNA"/>
</dbReference>
<dbReference type="InterPro" id="IPR002528">
    <property type="entry name" value="MATE_fam"/>
</dbReference>
<evidence type="ECO:0000256" key="12">
    <source>
        <dbReference type="ARBA" id="ARBA00031636"/>
    </source>
</evidence>